<keyword evidence="3" id="KW-1185">Reference proteome</keyword>
<dbReference type="Proteomes" id="UP001160130">
    <property type="component" value="Unassembled WGS sequence"/>
</dbReference>
<dbReference type="GO" id="GO:0120147">
    <property type="term" value="F:formylglycine-generating oxidase activity"/>
    <property type="evidence" value="ECO:0007669"/>
    <property type="project" value="UniProtKB-EC"/>
</dbReference>
<dbReference type="PANTHER" id="PTHR23150">
    <property type="entry name" value="SULFATASE MODIFYING FACTOR 1, 2"/>
    <property type="match status" value="1"/>
</dbReference>
<proteinExistence type="predicted"/>
<dbReference type="InterPro" id="IPR016187">
    <property type="entry name" value="CTDL_fold"/>
</dbReference>
<gene>
    <name evidence="2" type="ORF">M2272_004352</name>
</gene>
<dbReference type="SUPFAM" id="SSF56436">
    <property type="entry name" value="C-type lectin-like"/>
    <property type="match status" value="1"/>
</dbReference>
<evidence type="ECO:0000313" key="2">
    <source>
        <dbReference type="EMBL" id="MDH6197697.1"/>
    </source>
</evidence>
<dbReference type="InterPro" id="IPR051043">
    <property type="entry name" value="Sulfatase_Mod_Factor_Kinase"/>
</dbReference>
<dbReference type="EC" id="1.8.3.7" evidence="2"/>
<sequence length="310" mass="34333">MSTAGRWPACATTGCGSLTDLVWIPAQTAILGSDAHYPEEAPAREVTVDGFWIQPHQVTNADYARFVAATGYVTVAERAVDPADYPGAPPENLVPGSMVFTRTTGPVDLRHLSQWWTWTPGACWNHPRGPRSSYKGREDHPVVHIGFEDAQAYAEWAGLALPTEAEWETAARGGLRGAAYTWGDEPERPGQRLANYWHGEFPYLPETGYGTTKPVGSFEPNGYGLFDMAGNVWEWTTDWYGADRSSQPCCAADSYDPNQPQFQIGRKVIKGGSFLCADSYCMRYRPAARRPQMIDTGMSHIGFRCVRRTQ</sequence>
<reference evidence="2 3" key="1">
    <citation type="submission" date="2023-04" db="EMBL/GenBank/DDBJ databases">
        <title>Forest soil microbial communities from Buena Vista Peninsula, Colon Province, Panama.</title>
        <authorList>
            <person name="Bouskill N."/>
        </authorList>
    </citation>
    <scope>NUCLEOTIDE SEQUENCE [LARGE SCALE GENOMIC DNA]</scope>
    <source>
        <strain evidence="2 3">AC80</strain>
    </source>
</reference>
<dbReference type="InterPro" id="IPR042095">
    <property type="entry name" value="SUMF_sf"/>
</dbReference>
<feature type="domain" description="Sulfatase-modifying factor enzyme-like" evidence="1">
    <location>
        <begin position="18"/>
        <end position="307"/>
    </location>
</feature>
<evidence type="ECO:0000313" key="3">
    <source>
        <dbReference type="Proteomes" id="UP001160130"/>
    </source>
</evidence>
<dbReference type="EMBL" id="JARXVE010000007">
    <property type="protein sequence ID" value="MDH6197697.1"/>
    <property type="molecule type" value="Genomic_DNA"/>
</dbReference>
<dbReference type="PANTHER" id="PTHR23150:SF19">
    <property type="entry name" value="FORMYLGLYCINE-GENERATING ENZYME"/>
    <property type="match status" value="1"/>
</dbReference>
<protein>
    <submittedName>
        <fullName evidence="2">Sulfatase modifying factor 1</fullName>
        <ecNumber evidence="2">1.8.3.7</ecNumber>
    </submittedName>
</protein>
<dbReference type="Gene3D" id="3.90.1580.10">
    <property type="entry name" value="paralog of FGE (formylglycine-generating enzyme)"/>
    <property type="match status" value="1"/>
</dbReference>
<name>A0ABT6L401_9MYCO</name>
<accession>A0ABT6L401</accession>
<organism evidence="2 3">
    <name type="scientific">Mycolicibacterium frederiksbergense</name>
    <dbReference type="NCBI Taxonomy" id="117567"/>
    <lineage>
        <taxon>Bacteria</taxon>
        <taxon>Bacillati</taxon>
        <taxon>Actinomycetota</taxon>
        <taxon>Actinomycetes</taxon>
        <taxon>Mycobacteriales</taxon>
        <taxon>Mycobacteriaceae</taxon>
        <taxon>Mycolicibacterium</taxon>
    </lineage>
</organism>
<dbReference type="Pfam" id="PF03781">
    <property type="entry name" value="FGE-sulfatase"/>
    <property type="match status" value="1"/>
</dbReference>
<dbReference type="InterPro" id="IPR005532">
    <property type="entry name" value="SUMF_dom"/>
</dbReference>
<keyword evidence="2" id="KW-0560">Oxidoreductase</keyword>
<comment type="caution">
    <text evidence="2">The sequence shown here is derived from an EMBL/GenBank/DDBJ whole genome shotgun (WGS) entry which is preliminary data.</text>
</comment>
<evidence type="ECO:0000259" key="1">
    <source>
        <dbReference type="Pfam" id="PF03781"/>
    </source>
</evidence>
<dbReference type="RefSeq" id="WP_372517148.1">
    <property type="nucleotide sequence ID" value="NZ_JARXVE010000007.1"/>
</dbReference>